<sequence>MAEPGIGPASMASTAVEVTRGFAYVGDAEADHDQVTRTIETATPAVLGKVKDDEFLNWWRTVIDTGKVDPRDEAHAKWLIAAETVGAYPAR</sequence>
<evidence type="ECO:0000313" key="2">
    <source>
        <dbReference type="Proteomes" id="UP000309992"/>
    </source>
</evidence>
<dbReference type="Proteomes" id="UP000309992">
    <property type="component" value="Unassembled WGS sequence"/>
</dbReference>
<comment type="caution">
    <text evidence="1">The sequence shown here is derived from an EMBL/GenBank/DDBJ whole genome shotgun (WGS) entry which is preliminary data.</text>
</comment>
<name>A0ABY2S469_9PSEU</name>
<keyword evidence="2" id="KW-1185">Reference proteome</keyword>
<dbReference type="EMBL" id="SWMS01000008">
    <property type="protein sequence ID" value="TKG70585.1"/>
    <property type="molecule type" value="Genomic_DNA"/>
</dbReference>
<organism evidence="1 2">
    <name type="scientific">Prauserella endophytica</name>
    <dbReference type="NCBI Taxonomy" id="1592324"/>
    <lineage>
        <taxon>Bacteria</taxon>
        <taxon>Bacillati</taxon>
        <taxon>Actinomycetota</taxon>
        <taxon>Actinomycetes</taxon>
        <taxon>Pseudonocardiales</taxon>
        <taxon>Pseudonocardiaceae</taxon>
        <taxon>Prauserella</taxon>
        <taxon>Prauserella coralliicola group</taxon>
    </lineage>
</organism>
<accession>A0ABY2S469</accession>
<proteinExistence type="predicted"/>
<protein>
    <submittedName>
        <fullName evidence="1">Uncharacterized protein</fullName>
    </submittedName>
</protein>
<dbReference type="RefSeq" id="WP_137095582.1">
    <property type="nucleotide sequence ID" value="NZ_SWMS01000008.1"/>
</dbReference>
<evidence type="ECO:0000313" key="1">
    <source>
        <dbReference type="EMBL" id="TKG70585.1"/>
    </source>
</evidence>
<reference evidence="1 2" key="1">
    <citation type="journal article" date="2015" name="Antonie Van Leeuwenhoek">
        <title>Prauserella endophytica sp. nov., an endophytic actinobacterium isolated from Tamarix taklamakanensis.</title>
        <authorList>
            <person name="Liu J.M."/>
            <person name="Habden X."/>
            <person name="Guo L."/>
            <person name="Tuo L."/>
            <person name="Jiang Z.K."/>
            <person name="Liu S.W."/>
            <person name="Liu X.F."/>
            <person name="Chen L."/>
            <person name="Li R.F."/>
            <person name="Zhang Y.Q."/>
            <person name="Sun C.H."/>
        </authorList>
    </citation>
    <scope>NUCLEOTIDE SEQUENCE [LARGE SCALE GENOMIC DNA]</scope>
    <source>
        <strain evidence="1 2">CGMCC 4.7182</strain>
    </source>
</reference>
<gene>
    <name evidence="1" type="ORF">FCN18_17060</name>
</gene>